<dbReference type="EMBL" id="CP061800">
    <property type="protein sequence ID" value="QTA90861.1"/>
    <property type="molecule type" value="Genomic_DNA"/>
</dbReference>
<evidence type="ECO:0000313" key="2">
    <source>
        <dbReference type="Proteomes" id="UP000663722"/>
    </source>
</evidence>
<evidence type="ECO:0008006" key="3">
    <source>
        <dbReference type="Google" id="ProtNLM"/>
    </source>
</evidence>
<keyword evidence="2" id="KW-1185">Reference proteome</keyword>
<proteinExistence type="predicted"/>
<organism evidence="1 2">
    <name type="scientific">Desulfonema magnum</name>
    <dbReference type="NCBI Taxonomy" id="45655"/>
    <lineage>
        <taxon>Bacteria</taxon>
        <taxon>Pseudomonadati</taxon>
        <taxon>Thermodesulfobacteriota</taxon>
        <taxon>Desulfobacteria</taxon>
        <taxon>Desulfobacterales</taxon>
        <taxon>Desulfococcaceae</taxon>
        <taxon>Desulfonema</taxon>
    </lineage>
</organism>
<name>A0A975BSK3_9BACT</name>
<dbReference type="Proteomes" id="UP000663722">
    <property type="component" value="Chromosome"/>
</dbReference>
<sequence length="225" mass="26037">MMKSACIELETFADYLWGDISEQEIEDMEKHLSECDECRRLFAIANTVLKEEDSFDLEPLSEKKAQSVWQQIKGKIGTLYQWVRELPAQIAEYPWFNVFEPADAFTGVRSKKTPPAEQFIDYIRFVRDINELQAEIYVSKTGDASACMKIRVLKQGQQAKNVRLTLKKDGEKDISFPLRDNAPYVAFEDLIFGRYELLITQYRKEGKQSDSFKFKINGSGISEDE</sequence>
<dbReference type="InterPro" id="IPR041916">
    <property type="entry name" value="Anti_sigma_zinc_sf"/>
</dbReference>
<accession>A0A975BSK3</accession>
<evidence type="ECO:0000313" key="1">
    <source>
        <dbReference type="EMBL" id="QTA90861.1"/>
    </source>
</evidence>
<reference evidence="1" key="1">
    <citation type="journal article" date="2021" name="Microb. Physiol.">
        <title>Proteogenomic Insights into the Physiology of Marine, Sulfate-Reducing, Filamentous Desulfonema limicola and Desulfonema magnum.</title>
        <authorList>
            <person name="Schnaars V."/>
            <person name="Wohlbrand L."/>
            <person name="Scheve S."/>
            <person name="Hinrichs C."/>
            <person name="Reinhardt R."/>
            <person name="Rabus R."/>
        </authorList>
    </citation>
    <scope>NUCLEOTIDE SEQUENCE</scope>
    <source>
        <strain evidence="1">4be13</strain>
    </source>
</reference>
<dbReference type="KEGG" id="dmm:dnm_069230"/>
<gene>
    <name evidence="1" type="ORF">dnm_069230</name>
</gene>
<protein>
    <recommendedName>
        <fullName evidence="3">Zinc-finger domain-containing protein</fullName>
    </recommendedName>
</protein>
<dbReference type="Gene3D" id="1.10.10.1320">
    <property type="entry name" value="Anti-sigma factor, zinc-finger domain"/>
    <property type="match status" value="1"/>
</dbReference>
<dbReference type="AlphaFoldDB" id="A0A975BSK3"/>